<evidence type="ECO:0000313" key="2">
    <source>
        <dbReference type="Proteomes" id="UP000294200"/>
    </source>
</evidence>
<dbReference type="AlphaFoldDB" id="A0A4R0XM33"/>
<reference evidence="1 2" key="1">
    <citation type="submission" date="2017-02" db="EMBL/GenBank/DDBJ databases">
        <title>Paraburkholderia sophoroidis sp. nov. and Paraburkholderia steynii sp. nov. rhizobial symbionts of the fynbos legume Hypocalyptus sophoroides.</title>
        <authorList>
            <person name="Steenkamp E.T."/>
            <person name="Beukes C.W."/>
            <person name="Van Zyl E."/>
            <person name="Avontuur J."/>
            <person name="Chan W.Y."/>
            <person name="Hassen A."/>
            <person name="Palmer M."/>
            <person name="Mthombeni L."/>
            <person name="Phalane F."/>
            <person name="Sereme K."/>
            <person name="Venter S.N."/>
        </authorList>
    </citation>
    <scope>NUCLEOTIDE SEQUENCE [LARGE SCALE GENOMIC DNA]</scope>
    <source>
        <strain evidence="1 2">HC1.1ba</strain>
    </source>
</reference>
<dbReference type="Proteomes" id="UP000294200">
    <property type="component" value="Unassembled WGS sequence"/>
</dbReference>
<organism evidence="1 2">
    <name type="scientific">Paraburkholderia steynii</name>
    <dbReference type="NCBI Taxonomy" id="1245441"/>
    <lineage>
        <taxon>Bacteria</taxon>
        <taxon>Pseudomonadati</taxon>
        <taxon>Pseudomonadota</taxon>
        <taxon>Betaproteobacteria</taxon>
        <taxon>Burkholderiales</taxon>
        <taxon>Burkholderiaceae</taxon>
        <taxon>Paraburkholderia</taxon>
    </lineage>
</organism>
<evidence type="ECO:0000313" key="1">
    <source>
        <dbReference type="EMBL" id="TCG08349.1"/>
    </source>
</evidence>
<comment type="caution">
    <text evidence="1">The sequence shown here is derived from an EMBL/GenBank/DDBJ whole genome shotgun (WGS) entry which is preliminary data.</text>
</comment>
<keyword evidence="2" id="KW-1185">Reference proteome</keyword>
<gene>
    <name evidence="1" type="ORF">BZM27_12500</name>
</gene>
<name>A0A4R0XM33_9BURK</name>
<dbReference type="EMBL" id="MWML01000036">
    <property type="protein sequence ID" value="TCG08349.1"/>
    <property type="molecule type" value="Genomic_DNA"/>
</dbReference>
<accession>A0A4R0XM33</accession>
<sequence length="87" mass="9658">MEPLVSDESFNALVDKLALARDTLREQNDADMAQTVTDAVLLLVKMHAFLSIQERMIELQFLLMERATLERDEALALVAVVTGGALQ</sequence>
<proteinExistence type="predicted"/>
<protein>
    <submittedName>
        <fullName evidence="1">Uncharacterized protein</fullName>
    </submittedName>
</protein>